<dbReference type="OrthoDB" id="7480128at2759"/>
<evidence type="ECO:0000313" key="3">
    <source>
        <dbReference type="Proteomes" id="UP000838756"/>
    </source>
</evidence>
<keyword evidence="3" id="KW-1185">Reference proteome</keyword>
<proteinExistence type="predicted"/>
<feature type="compositionally biased region" description="Basic residues" evidence="1">
    <location>
        <begin position="90"/>
        <end position="108"/>
    </location>
</feature>
<accession>A0A8S4REU3</accession>
<organism evidence="2 3">
    <name type="scientific">Pararge aegeria aegeria</name>
    <dbReference type="NCBI Taxonomy" id="348720"/>
    <lineage>
        <taxon>Eukaryota</taxon>
        <taxon>Metazoa</taxon>
        <taxon>Ecdysozoa</taxon>
        <taxon>Arthropoda</taxon>
        <taxon>Hexapoda</taxon>
        <taxon>Insecta</taxon>
        <taxon>Pterygota</taxon>
        <taxon>Neoptera</taxon>
        <taxon>Endopterygota</taxon>
        <taxon>Lepidoptera</taxon>
        <taxon>Glossata</taxon>
        <taxon>Ditrysia</taxon>
        <taxon>Papilionoidea</taxon>
        <taxon>Nymphalidae</taxon>
        <taxon>Satyrinae</taxon>
        <taxon>Satyrini</taxon>
        <taxon>Parargina</taxon>
        <taxon>Pararge</taxon>
    </lineage>
</organism>
<evidence type="ECO:0000313" key="2">
    <source>
        <dbReference type="EMBL" id="CAH2235238.1"/>
    </source>
</evidence>
<feature type="region of interest" description="Disordered" evidence="1">
    <location>
        <begin position="78"/>
        <end position="108"/>
    </location>
</feature>
<name>A0A8S4REU3_9NEOP</name>
<dbReference type="Proteomes" id="UP000838756">
    <property type="component" value="Unassembled WGS sequence"/>
</dbReference>
<comment type="caution">
    <text evidence="2">The sequence shown here is derived from an EMBL/GenBank/DDBJ whole genome shotgun (WGS) entry which is preliminary data.</text>
</comment>
<dbReference type="AlphaFoldDB" id="A0A8S4REU3"/>
<dbReference type="EMBL" id="CAKXAJ010025115">
    <property type="protein sequence ID" value="CAH2235238.1"/>
    <property type="molecule type" value="Genomic_DNA"/>
</dbReference>
<gene>
    <name evidence="2" type="primary">jg10490</name>
    <name evidence="2" type="ORF">PAEG_LOCUS12910</name>
</gene>
<reference evidence="2" key="1">
    <citation type="submission" date="2022-03" db="EMBL/GenBank/DDBJ databases">
        <authorList>
            <person name="Lindestad O."/>
        </authorList>
    </citation>
    <scope>NUCLEOTIDE SEQUENCE</scope>
</reference>
<evidence type="ECO:0000256" key="1">
    <source>
        <dbReference type="SAM" id="MobiDB-lite"/>
    </source>
</evidence>
<sequence>MVAWEDMACHECGCTEDTAQHTLAECPKWGEPREVLVAMLGQDLYLPAVVKAMAGSDRSWEAMVSFCELVMTHKEAAGRLREDDVESQPIRRRRIGRRRHAHERRLPP</sequence>
<protein>
    <submittedName>
        <fullName evidence="2">Jg10490 protein</fullName>
    </submittedName>
</protein>